<evidence type="ECO:0000313" key="2">
    <source>
        <dbReference type="EMBL" id="KAH7944643.1"/>
    </source>
</evidence>
<dbReference type="Proteomes" id="UP000821837">
    <property type="component" value="Unassembled WGS sequence"/>
</dbReference>
<evidence type="ECO:0000256" key="1">
    <source>
        <dbReference type="SAM" id="MobiDB-lite"/>
    </source>
</evidence>
<sequence length="190" mass="21555">MSLRPAAVPSLSTLRKEKITMRAVAKNETRQHNGYAGNTKRFELAKQKHDDNDDVKATQNFESVKQPHNESNAMQTQNGEPVKQQHIVNGATLTLRYEIEQRQHVESDAMQIHKWEHKKQQHYDSNARKTQKFESERAKLNGDAMNEPTPKGRRAKPLPSGSSGPSCLRAAGRSRQVVWPQLQSVRPTVV</sequence>
<keyword evidence="3" id="KW-1185">Reference proteome</keyword>
<dbReference type="AlphaFoldDB" id="A0A9D4PKW7"/>
<accession>A0A9D4PKW7</accession>
<organism evidence="2 3">
    <name type="scientific">Rhipicephalus sanguineus</name>
    <name type="common">Brown dog tick</name>
    <name type="synonym">Ixodes sanguineus</name>
    <dbReference type="NCBI Taxonomy" id="34632"/>
    <lineage>
        <taxon>Eukaryota</taxon>
        <taxon>Metazoa</taxon>
        <taxon>Ecdysozoa</taxon>
        <taxon>Arthropoda</taxon>
        <taxon>Chelicerata</taxon>
        <taxon>Arachnida</taxon>
        <taxon>Acari</taxon>
        <taxon>Parasitiformes</taxon>
        <taxon>Ixodida</taxon>
        <taxon>Ixodoidea</taxon>
        <taxon>Ixodidae</taxon>
        <taxon>Rhipicephalinae</taxon>
        <taxon>Rhipicephalus</taxon>
        <taxon>Rhipicephalus</taxon>
    </lineage>
</organism>
<feature type="region of interest" description="Disordered" evidence="1">
    <location>
        <begin position="116"/>
        <end position="175"/>
    </location>
</feature>
<protein>
    <submittedName>
        <fullName evidence="2">Uncharacterized protein</fullName>
    </submittedName>
</protein>
<comment type="caution">
    <text evidence="2">The sequence shown here is derived from an EMBL/GenBank/DDBJ whole genome shotgun (WGS) entry which is preliminary data.</text>
</comment>
<gene>
    <name evidence="2" type="ORF">HPB52_022969</name>
</gene>
<evidence type="ECO:0000313" key="3">
    <source>
        <dbReference type="Proteomes" id="UP000821837"/>
    </source>
</evidence>
<feature type="compositionally biased region" description="Basic and acidic residues" evidence="1">
    <location>
        <begin position="121"/>
        <end position="140"/>
    </location>
</feature>
<name>A0A9D4PKW7_RHISA</name>
<dbReference type="EMBL" id="JABSTV010001253">
    <property type="protein sequence ID" value="KAH7944643.1"/>
    <property type="molecule type" value="Genomic_DNA"/>
</dbReference>
<reference evidence="2" key="1">
    <citation type="journal article" date="2020" name="Cell">
        <title>Large-Scale Comparative Analyses of Tick Genomes Elucidate Their Genetic Diversity and Vector Capacities.</title>
        <authorList>
            <consortium name="Tick Genome and Microbiome Consortium (TIGMIC)"/>
            <person name="Jia N."/>
            <person name="Wang J."/>
            <person name="Shi W."/>
            <person name="Du L."/>
            <person name="Sun Y."/>
            <person name="Zhan W."/>
            <person name="Jiang J.F."/>
            <person name="Wang Q."/>
            <person name="Zhang B."/>
            <person name="Ji P."/>
            <person name="Bell-Sakyi L."/>
            <person name="Cui X.M."/>
            <person name="Yuan T.T."/>
            <person name="Jiang B.G."/>
            <person name="Yang W.F."/>
            <person name="Lam T.T."/>
            <person name="Chang Q.C."/>
            <person name="Ding S.J."/>
            <person name="Wang X.J."/>
            <person name="Zhu J.G."/>
            <person name="Ruan X.D."/>
            <person name="Zhao L."/>
            <person name="Wei J.T."/>
            <person name="Ye R.Z."/>
            <person name="Que T.C."/>
            <person name="Du C.H."/>
            <person name="Zhou Y.H."/>
            <person name="Cheng J.X."/>
            <person name="Dai P.F."/>
            <person name="Guo W.B."/>
            <person name="Han X.H."/>
            <person name="Huang E.J."/>
            <person name="Li L.F."/>
            <person name="Wei W."/>
            <person name="Gao Y.C."/>
            <person name="Liu J.Z."/>
            <person name="Shao H.Z."/>
            <person name="Wang X."/>
            <person name="Wang C.C."/>
            <person name="Yang T.C."/>
            <person name="Huo Q.B."/>
            <person name="Li W."/>
            <person name="Chen H.Y."/>
            <person name="Chen S.E."/>
            <person name="Zhou L.G."/>
            <person name="Ni X.B."/>
            <person name="Tian J.H."/>
            <person name="Sheng Y."/>
            <person name="Liu T."/>
            <person name="Pan Y.S."/>
            <person name="Xia L.Y."/>
            <person name="Li J."/>
            <person name="Zhao F."/>
            <person name="Cao W.C."/>
        </authorList>
    </citation>
    <scope>NUCLEOTIDE SEQUENCE</scope>
    <source>
        <strain evidence="2">Rsan-2018</strain>
    </source>
</reference>
<reference evidence="2" key="2">
    <citation type="submission" date="2021-09" db="EMBL/GenBank/DDBJ databases">
        <authorList>
            <person name="Jia N."/>
            <person name="Wang J."/>
            <person name="Shi W."/>
            <person name="Du L."/>
            <person name="Sun Y."/>
            <person name="Zhan W."/>
            <person name="Jiang J."/>
            <person name="Wang Q."/>
            <person name="Zhang B."/>
            <person name="Ji P."/>
            <person name="Sakyi L.B."/>
            <person name="Cui X."/>
            <person name="Yuan T."/>
            <person name="Jiang B."/>
            <person name="Yang W."/>
            <person name="Lam T.T.-Y."/>
            <person name="Chang Q."/>
            <person name="Ding S."/>
            <person name="Wang X."/>
            <person name="Zhu J."/>
            <person name="Ruan X."/>
            <person name="Zhao L."/>
            <person name="Wei J."/>
            <person name="Que T."/>
            <person name="Du C."/>
            <person name="Cheng J."/>
            <person name="Dai P."/>
            <person name="Han X."/>
            <person name="Huang E."/>
            <person name="Gao Y."/>
            <person name="Liu J."/>
            <person name="Shao H."/>
            <person name="Ye R."/>
            <person name="Li L."/>
            <person name="Wei W."/>
            <person name="Wang X."/>
            <person name="Wang C."/>
            <person name="Huo Q."/>
            <person name="Li W."/>
            <person name="Guo W."/>
            <person name="Chen H."/>
            <person name="Chen S."/>
            <person name="Zhou L."/>
            <person name="Zhou L."/>
            <person name="Ni X."/>
            <person name="Tian J."/>
            <person name="Zhou Y."/>
            <person name="Sheng Y."/>
            <person name="Liu T."/>
            <person name="Pan Y."/>
            <person name="Xia L."/>
            <person name="Li J."/>
            <person name="Zhao F."/>
            <person name="Cao W."/>
        </authorList>
    </citation>
    <scope>NUCLEOTIDE SEQUENCE</scope>
    <source>
        <strain evidence="2">Rsan-2018</strain>
        <tissue evidence="2">Larvae</tissue>
    </source>
</reference>
<proteinExistence type="predicted"/>